<dbReference type="PANTHER" id="PTHR18063:SF6">
    <property type="entry name" value="UBIQUITIN CARBOXYL-TERMINAL HYDROLASE"/>
    <property type="match status" value="1"/>
</dbReference>
<evidence type="ECO:0000313" key="4">
    <source>
        <dbReference type="Proteomes" id="UP000604825"/>
    </source>
</evidence>
<feature type="compositionally biased region" description="Basic and acidic residues" evidence="1">
    <location>
        <begin position="700"/>
        <end position="710"/>
    </location>
</feature>
<dbReference type="InterPro" id="IPR003903">
    <property type="entry name" value="UIM_dom"/>
</dbReference>
<reference evidence="3" key="1">
    <citation type="submission" date="2020-10" db="EMBL/GenBank/DDBJ databases">
        <authorList>
            <person name="Han B."/>
            <person name="Lu T."/>
            <person name="Zhao Q."/>
            <person name="Huang X."/>
            <person name="Zhao Y."/>
        </authorList>
    </citation>
    <scope>NUCLEOTIDE SEQUENCE</scope>
</reference>
<dbReference type="GO" id="GO:0005829">
    <property type="term" value="C:cytosol"/>
    <property type="evidence" value="ECO:0007669"/>
    <property type="project" value="TreeGrafter"/>
</dbReference>
<dbReference type="PROSITE" id="PS50330">
    <property type="entry name" value="UIM"/>
    <property type="match status" value="1"/>
</dbReference>
<comment type="caution">
    <text evidence="3">The sequence shown here is derived from an EMBL/GenBank/DDBJ whole genome shotgun (WGS) entry which is preliminary data.</text>
</comment>
<feature type="region of interest" description="Disordered" evidence="1">
    <location>
        <begin position="652"/>
        <end position="710"/>
    </location>
</feature>
<dbReference type="GO" id="GO:0016807">
    <property type="term" value="F:cysteine-type carboxypeptidase activity"/>
    <property type="evidence" value="ECO:0007669"/>
    <property type="project" value="TreeGrafter"/>
</dbReference>
<evidence type="ECO:0000313" key="3">
    <source>
        <dbReference type="EMBL" id="CAD6338321.1"/>
    </source>
</evidence>
<dbReference type="EMBL" id="CAJGYO010000019">
    <property type="protein sequence ID" value="CAD6338321.1"/>
    <property type="molecule type" value="Genomic_DNA"/>
</dbReference>
<dbReference type="OrthoDB" id="10261212at2759"/>
<name>A0A811S9R2_9POAL</name>
<proteinExistence type="predicted"/>
<dbReference type="GO" id="GO:0004843">
    <property type="term" value="F:cysteine-type deubiquitinase activity"/>
    <property type="evidence" value="ECO:0007669"/>
    <property type="project" value="InterPro"/>
</dbReference>
<dbReference type="PANTHER" id="PTHR18063">
    <property type="entry name" value="NF-E2 INDUCIBLE PROTEIN"/>
    <property type="match status" value="1"/>
</dbReference>
<feature type="compositionally biased region" description="Basic and acidic residues" evidence="1">
    <location>
        <begin position="312"/>
        <end position="323"/>
    </location>
</feature>
<feature type="compositionally biased region" description="Low complexity" evidence="1">
    <location>
        <begin position="663"/>
        <end position="679"/>
    </location>
</feature>
<feature type="compositionally biased region" description="Polar residues" evidence="1">
    <location>
        <begin position="292"/>
        <end position="303"/>
    </location>
</feature>
<organism evidence="3 4">
    <name type="scientific">Miscanthus lutarioriparius</name>
    <dbReference type="NCBI Taxonomy" id="422564"/>
    <lineage>
        <taxon>Eukaryota</taxon>
        <taxon>Viridiplantae</taxon>
        <taxon>Streptophyta</taxon>
        <taxon>Embryophyta</taxon>
        <taxon>Tracheophyta</taxon>
        <taxon>Spermatophyta</taxon>
        <taxon>Magnoliopsida</taxon>
        <taxon>Liliopsida</taxon>
        <taxon>Poales</taxon>
        <taxon>Poaceae</taxon>
        <taxon>PACMAD clade</taxon>
        <taxon>Panicoideae</taxon>
        <taxon>Andropogonodae</taxon>
        <taxon>Andropogoneae</taxon>
        <taxon>Saccharinae</taxon>
        <taxon>Miscanthus</taxon>
    </lineage>
</organism>
<dbReference type="GO" id="GO:0071108">
    <property type="term" value="P:protein K48-linked deubiquitination"/>
    <property type="evidence" value="ECO:0007669"/>
    <property type="project" value="TreeGrafter"/>
</dbReference>
<protein>
    <recommendedName>
        <fullName evidence="2">MINDY deubiquitinase domain-containing protein</fullName>
    </recommendedName>
</protein>
<accession>A0A811S9R2</accession>
<sequence length="710" mass="78135">MSSDPSPHLPSPVAPPGAAEADPQPLPLPLPQPAEPPEVMHRTRAVDFLGRRTPIVYQNDNGPCPLLAICNVLLLKNVISLNPDEGEVSQQRLLSLVAERLIDPNIAVQDKDEEYVRNREQNVADAIDLLPRLATGIDVNVMFRKIDDFEFTRERAIFDLLDIPLYHGWIVDPQDTETATAIGSKSYNALASGLAEFKSGKPTEENKHVEEETVDFAAATTATLKIPSPSVSRGRSFDELTLSNSTEPHKRRGDLEEEEELMRVLNLSKAESGDAVDGEVSLDTSHSHSSSNMETPQSESFQSEAPEVVGAAKKEEHGDHAVSDDGSMLTNGAVNGSEVVLEESQETLTSKEPEDSGIKNMLPGDLDIPIQSSESTPSCPSHESFATSDHQPAVPTLVEGDKETCREQFDVQIHGQSNDTEAACDSLVATCGAVPGHATTELDVKSDFLDKSEPLPSSIQECEPIYQGEEHVLGTTNMVYENQEPVYEGEVVLAEQADKTGESSPSVGDKATEHQWELIDNFLQTTANQLTVYGLFCLQEGLNESELCVFFRNNHFNTMFKYNGSLYLLATDQGFISQTDLVWQRLDEVNGDGVFLTSNFTPFKAETPRNDSWNEQQAMTSTADYLAQFDNTSGNSDLELAIALQQQEFERQPQRFQAPPPQQQQQQQQPPQTQHQPTQSGRPGLVVGPRRSNVPPPSRSESKKERCIVM</sequence>
<feature type="region of interest" description="Disordered" evidence="1">
    <location>
        <begin position="1"/>
        <end position="37"/>
    </location>
</feature>
<dbReference type="Pfam" id="PF04424">
    <property type="entry name" value="MINDY_DUB"/>
    <property type="match status" value="1"/>
</dbReference>
<evidence type="ECO:0000256" key="1">
    <source>
        <dbReference type="SAM" id="MobiDB-lite"/>
    </source>
</evidence>
<dbReference type="AlphaFoldDB" id="A0A811S9R2"/>
<gene>
    <name evidence="3" type="ORF">NCGR_LOCUS62419</name>
</gene>
<feature type="compositionally biased region" description="Pro residues" evidence="1">
    <location>
        <begin position="24"/>
        <end position="36"/>
    </location>
</feature>
<dbReference type="InterPro" id="IPR007518">
    <property type="entry name" value="MINDY"/>
</dbReference>
<dbReference type="GO" id="GO:0071944">
    <property type="term" value="C:cell periphery"/>
    <property type="evidence" value="ECO:0007669"/>
    <property type="project" value="TreeGrafter"/>
</dbReference>
<dbReference type="GO" id="GO:1990380">
    <property type="term" value="F:K48-linked deubiquitinase activity"/>
    <property type="evidence" value="ECO:0007669"/>
    <property type="project" value="InterPro"/>
</dbReference>
<dbReference type="InterPro" id="IPR033979">
    <property type="entry name" value="MINDY_domain"/>
</dbReference>
<feature type="domain" description="MINDY deubiquitinase" evidence="2">
    <location>
        <begin position="41"/>
        <end position="600"/>
    </location>
</feature>
<dbReference type="Proteomes" id="UP000604825">
    <property type="component" value="Unassembled WGS sequence"/>
</dbReference>
<keyword evidence="4" id="KW-1185">Reference proteome</keyword>
<feature type="region of interest" description="Disordered" evidence="1">
    <location>
        <begin position="227"/>
        <end position="330"/>
    </location>
</feature>
<evidence type="ECO:0000259" key="2">
    <source>
        <dbReference type="Pfam" id="PF04424"/>
    </source>
</evidence>